<dbReference type="NCBIfam" id="TIGR00756">
    <property type="entry name" value="PPR"/>
    <property type="match status" value="8"/>
</dbReference>
<organism evidence="5 6">
    <name type="scientific">Escallonia herrerae</name>
    <dbReference type="NCBI Taxonomy" id="1293975"/>
    <lineage>
        <taxon>Eukaryota</taxon>
        <taxon>Viridiplantae</taxon>
        <taxon>Streptophyta</taxon>
        <taxon>Embryophyta</taxon>
        <taxon>Tracheophyta</taxon>
        <taxon>Spermatophyta</taxon>
        <taxon>Magnoliopsida</taxon>
        <taxon>eudicotyledons</taxon>
        <taxon>Gunneridae</taxon>
        <taxon>Pentapetalae</taxon>
        <taxon>asterids</taxon>
        <taxon>campanulids</taxon>
        <taxon>Escalloniales</taxon>
        <taxon>Escalloniaceae</taxon>
        <taxon>Escallonia</taxon>
    </lineage>
</organism>
<comment type="caution">
    <text evidence="5">The sequence shown here is derived from an EMBL/GenBank/DDBJ whole genome shotgun (WGS) entry which is preliminary data.</text>
</comment>
<dbReference type="EMBL" id="JAVXUP010000052">
    <property type="protein sequence ID" value="KAK3040551.1"/>
    <property type="molecule type" value="Genomic_DNA"/>
</dbReference>
<gene>
    <name evidence="5" type="ORF">RJ639_028997</name>
</gene>
<protein>
    <recommendedName>
        <fullName evidence="7">Pentatricopeptide repeat-containing protein</fullName>
    </recommendedName>
</protein>
<dbReference type="InterPro" id="IPR011990">
    <property type="entry name" value="TPR-like_helical_dom_sf"/>
</dbReference>
<feature type="repeat" description="PPR" evidence="3">
    <location>
        <begin position="554"/>
        <end position="588"/>
    </location>
</feature>
<proteinExistence type="inferred from homology"/>
<feature type="compositionally biased region" description="Polar residues" evidence="4">
    <location>
        <begin position="128"/>
        <end position="137"/>
    </location>
</feature>
<dbReference type="PANTHER" id="PTHR47938:SF45">
    <property type="entry name" value="PENTACOTRIPEPTIDE-REPEAT REGION OF PRORP DOMAIN-CONTAINING PROTEIN"/>
    <property type="match status" value="1"/>
</dbReference>
<dbReference type="SUPFAM" id="SSF81901">
    <property type="entry name" value="HCP-like"/>
    <property type="match status" value="1"/>
</dbReference>
<dbReference type="PROSITE" id="PS51375">
    <property type="entry name" value="PPR"/>
    <property type="match status" value="7"/>
</dbReference>
<evidence type="ECO:0000256" key="2">
    <source>
        <dbReference type="ARBA" id="ARBA00022737"/>
    </source>
</evidence>
<accession>A0AA88X5Y5</accession>
<evidence type="ECO:0000256" key="1">
    <source>
        <dbReference type="ARBA" id="ARBA00007626"/>
    </source>
</evidence>
<keyword evidence="2" id="KW-0677">Repeat</keyword>
<dbReference type="Pfam" id="PF13041">
    <property type="entry name" value="PPR_2"/>
    <property type="match status" value="4"/>
</dbReference>
<evidence type="ECO:0008006" key="7">
    <source>
        <dbReference type="Google" id="ProtNLM"/>
    </source>
</evidence>
<sequence length="739" mass="83176">MLRLVEQHREHERVDGAVEVDRCLVVTSCSFLDHSRRQWPSVVFFGQCSGGAVAVRCQYGGPFVATDLGAAVVPLVGIPSDHRSYSRDALTKTKYTNNGRRCLNLRLQTNLRLPPSRPISVPLPNSRPVATTSTSRGRGSAKLGSPINHHKLRFNPSANLADITVGGDVGSSRMLSKIKGLRHLGFQADWSTCRGHGLPMIGVCDFLCNSICNVSVLTKAYDSTNDAESPDLPCWIKFSEDPTITNPKDDFVLPSISYWVDNHKIYDKKANVKGVSTLDNGVDKISRILKNQFESPDSVSEALNGCDVNLSESLVLQVLKRFSNAWKPAFEFFNWAKLQLGFIIPPSSYDLMVDSLGKSKNFDLMWELVEEMDRLGGYITLVTMSKVLRRLAKGGRYEEAIQAFKKMERFGVKKDVAALNFLMDALMKGQSVEHAQEVYLEFKNQILPNLQTFNILIHGFCKARQFDKAKIIMEEMKSHGVSPDVVSYTSLIEAYCHDKDFRKVDTILEEMQEKGCPPNTVTYTIIMLALGKAKQSKEALEVYNKMKQNNCVPDSLFYSSLIYILSKDGRLKDARALFEDMPRQGITPGVLAYNTMITIACQHSEEENALKLFQKMEENQCKPDIETYIPLLKMCCRMKRMKVLSFLLSHMFNNDISIDLGTYSLLVTGLCKHGKLEHACSFFEEMVLKGFVPRESTYEMLVKELEKKGMAKAKERIAELMAQSKLQGRSHFSFGDIRG</sequence>
<evidence type="ECO:0000256" key="3">
    <source>
        <dbReference type="PROSITE-ProRule" id="PRU00708"/>
    </source>
</evidence>
<dbReference type="GO" id="GO:0003729">
    <property type="term" value="F:mRNA binding"/>
    <property type="evidence" value="ECO:0007669"/>
    <property type="project" value="TreeGrafter"/>
</dbReference>
<dbReference type="PANTHER" id="PTHR47938">
    <property type="entry name" value="RESPIRATORY COMPLEX I CHAPERONE (CIA84), PUTATIVE (AFU_ORTHOLOGUE AFUA_2G06020)-RELATED"/>
    <property type="match status" value="1"/>
</dbReference>
<dbReference type="Proteomes" id="UP001188597">
    <property type="component" value="Unassembled WGS sequence"/>
</dbReference>
<dbReference type="Pfam" id="PF01535">
    <property type="entry name" value="PPR"/>
    <property type="match status" value="2"/>
</dbReference>
<feature type="repeat" description="PPR" evidence="3">
    <location>
        <begin position="380"/>
        <end position="414"/>
    </location>
</feature>
<evidence type="ECO:0000313" key="5">
    <source>
        <dbReference type="EMBL" id="KAK3040551.1"/>
    </source>
</evidence>
<name>A0AA88X5Y5_9ASTE</name>
<feature type="repeat" description="PPR" evidence="3">
    <location>
        <begin position="659"/>
        <end position="693"/>
    </location>
</feature>
<dbReference type="InterPro" id="IPR002885">
    <property type="entry name" value="PPR_rpt"/>
</dbReference>
<feature type="repeat" description="PPR" evidence="3">
    <location>
        <begin position="589"/>
        <end position="623"/>
    </location>
</feature>
<evidence type="ECO:0000256" key="4">
    <source>
        <dbReference type="SAM" id="MobiDB-lite"/>
    </source>
</evidence>
<feature type="region of interest" description="Disordered" evidence="4">
    <location>
        <begin position="116"/>
        <end position="146"/>
    </location>
</feature>
<feature type="repeat" description="PPR" evidence="3">
    <location>
        <begin position="484"/>
        <end position="518"/>
    </location>
</feature>
<keyword evidence="6" id="KW-1185">Reference proteome</keyword>
<feature type="repeat" description="PPR" evidence="3">
    <location>
        <begin position="519"/>
        <end position="553"/>
    </location>
</feature>
<dbReference type="Gene3D" id="1.25.40.10">
    <property type="entry name" value="Tetratricopeptide repeat domain"/>
    <property type="match status" value="3"/>
</dbReference>
<feature type="repeat" description="PPR" evidence="3">
    <location>
        <begin position="449"/>
        <end position="483"/>
    </location>
</feature>
<reference evidence="5" key="1">
    <citation type="submission" date="2022-12" db="EMBL/GenBank/DDBJ databases">
        <title>Draft genome assemblies for two species of Escallonia (Escalloniales).</title>
        <authorList>
            <person name="Chanderbali A."/>
            <person name="Dervinis C."/>
            <person name="Anghel I."/>
            <person name="Soltis D."/>
            <person name="Soltis P."/>
            <person name="Zapata F."/>
        </authorList>
    </citation>
    <scope>NUCLEOTIDE SEQUENCE</scope>
    <source>
        <strain evidence="5">UCBG64.0493</strain>
        <tissue evidence="5">Leaf</tissue>
    </source>
</reference>
<comment type="similarity">
    <text evidence="1">Belongs to the PPR family. P subfamily.</text>
</comment>
<evidence type="ECO:0000313" key="6">
    <source>
        <dbReference type="Proteomes" id="UP001188597"/>
    </source>
</evidence>
<dbReference type="AlphaFoldDB" id="A0AA88X5Y5"/>